<protein>
    <recommendedName>
        <fullName evidence="3">IS1380 family transposase</fullName>
    </recommendedName>
</protein>
<accession>A0A1H5X9S6</accession>
<feature type="non-terminal residue" evidence="1">
    <location>
        <position position="68"/>
    </location>
</feature>
<name>A0A1H5X9S6_XYLRU</name>
<evidence type="ECO:0008006" key="3">
    <source>
        <dbReference type="Google" id="ProtNLM"/>
    </source>
</evidence>
<reference evidence="1 2" key="1">
    <citation type="submission" date="2016-10" db="EMBL/GenBank/DDBJ databases">
        <authorList>
            <person name="de Groot N.N."/>
        </authorList>
    </citation>
    <scope>NUCLEOTIDE SEQUENCE [LARGE SCALE GENOMIC DNA]</scope>
    <source>
        <strain evidence="1 2">AR32</strain>
    </source>
</reference>
<sequence length="68" mass="7648">MAKVQIKSEKLTPFGGIFSIMEQFDSMLSPIIDQTLGQRCRSIIGYQYSEIIRSLMSVYFCGGSCVED</sequence>
<gene>
    <name evidence="1" type="ORF">SAMN05216354_2727</name>
</gene>
<evidence type="ECO:0000313" key="2">
    <source>
        <dbReference type="Proteomes" id="UP000236735"/>
    </source>
</evidence>
<organism evidence="1 2">
    <name type="scientific">Xylanibacter ruminicola</name>
    <name type="common">Prevotella ruminicola</name>
    <dbReference type="NCBI Taxonomy" id="839"/>
    <lineage>
        <taxon>Bacteria</taxon>
        <taxon>Pseudomonadati</taxon>
        <taxon>Bacteroidota</taxon>
        <taxon>Bacteroidia</taxon>
        <taxon>Bacteroidales</taxon>
        <taxon>Prevotellaceae</taxon>
        <taxon>Xylanibacter</taxon>
    </lineage>
</organism>
<proteinExistence type="predicted"/>
<evidence type="ECO:0000313" key="1">
    <source>
        <dbReference type="EMBL" id="SEG08499.1"/>
    </source>
</evidence>
<dbReference type="AlphaFoldDB" id="A0A1H5X9S6"/>
<dbReference type="EMBL" id="FNUV01000008">
    <property type="protein sequence ID" value="SEG08499.1"/>
    <property type="molecule type" value="Genomic_DNA"/>
</dbReference>
<dbReference type="Proteomes" id="UP000236735">
    <property type="component" value="Unassembled WGS sequence"/>
</dbReference>